<reference evidence="1 2" key="1">
    <citation type="submission" date="2024-01" db="EMBL/GenBank/DDBJ databases">
        <title>The genomes of 5 underutilized Papilionoideae crops provide insights into root nodulation and disease resistanc.</title>
        <authorList>
            <person name="Jiang F."/>
        </authorList>
    </citation>
    <scope>NUCLEOTIDE SEQUENCE [LARGE SCALE GENOMIC DNA]</scope>
    <source>
        <strain evidence="1">LVBAO_FW01</strain>
        <tissue evidence="1">Leaves</tissue>
    </source>
</reference>
<protein>
    <submittedName>
        <fullName evidence="1">Uncharacterized protein</fullName>
    </submittedName>
</protein>
<sequence>MIEVTPYKNFFAGTLESHIPCQRNQINTGIVNKGTMNSGASSAICWDAPAECPCIPYAHMPPWRVVLGMIEY</sequence>
<dbReference type="Proteomes" id="UP001367508">
    <property type="component" value="Unassembled WGS sequence"/>
</dbReference>
<dbReference type="AlphaFoldDB" id="A0AAN9M0X2"/>
<evidence type="ECO:0000313" key="2">
    <source>
        <dbReference type="Proteomes" id="UP001367508"/>
    </source>
</evidence>
<keyword evidence="2" id="KW-1185">Reference proteome</keyword>
<evidence type="ECO:0000313" key="1">
    <source>
        <dbReference type="EMBL" id="KAK7345766.1"/>
    </source>
</evidence>
<organism evidence="1 2">
    <name type="scientific">Canavalia gladiata</name>
    <name type="common">Sword bean</name>
    <name type="synonym">Dolichos gladiatus</name>
    <dbReference type="NCBI Taxonomy" id="3824"/>
    <lineage>
        <taxon>Eukaryota</taxon>
        <taxon>Viridiplantae</taxon>
        <taxon>Streptophyta</taxon>
        <taxon>Embryophyta</taxon>
        <taxon>Tracheophyta</taxon>
        <taxon>Spermatophyta</taxon>
        <taxon>Magnoliopsida</taxon>
        <taxon>eudicotyledons</taxon>
        <taxon>Gunneridae</taxon>
        <taxon>Pentapetalae</taxon>
        <taxon>rosids</taxon>
        <taxon>fabids</taxon>
        <taxon>Fabales</taxon>
        <taxon>Fabaceae</taxon>
        <taxon>Papilionoideae</taxon>
        <taxon>50 kb inversion clade</taxon>
        <taxon>NPAAA clade</taxon>
        <taxon>indigoferoid/millettioid clade</taxon>
        <taxon>Phaseoleae</taxon>
        <taxon>Canavalia</taxon>
    </lineage>
</organism>
<gene>
    <name evidence="1" type="ORF">VNO77_16377</name>
</gene>
<accession>A0AAN9M0X2</accession>
<proteinExistence type="predicted"/>
<dbReference type="EMBL" id="JAYMYQ010000003">
    <property type="protein sequence ID" value="KAK7345766.1"/>
    <property type="molecule type" value="Genomic_DNA"/>
</dbReference>
<name>A0AAN9M0X2_CANGL</name>
<comment type="caution">
    <text evidence="1">The sequence shown here is derived from an EMBL/GenBank/DDBJ whole genome shotgun (WGS) entry which is preliminary data.</text>
</comment>